<protein>
    <submittedName>
        <fullName evidence="2">Uncharacterized protein</fullName>
    </submittedName>
</protein>
<dbReference type="EMBL" id="CAQQ02080645">
    <property type="status" value="NOT_ANNOTATED_CDS"/>
    <property type="molecule type" value="Genomic_DNA"/>
</dbReference>
<keyword evidence="3" id="KW-1185">Reference proteome</keyword>
<reference evidence="3" key="1">
    <citation type="submission" date="2013-02" db="EMBL/GenBank/DDBJ databases">
        <authorList>
            <person name="Hughes D."/>
        </authorList>
    </citation>
    <scope>NUCLEOTIDE SEQUENCE</scope>
    <source>
        <strain>Durham</strain>
        <strain evidence="3">NC isolate 2 -- Noor lab</strain>
    </source>
</reference>
<name>T1GR72_MEGSC</name>
<dbReference type="EnsemblMetazoa" id="MESCA006148-RA">
    <property type="protein sequence ID" value="MESCA006148-PA"/>
    <property type="gene ID" value="MESCA006148"/>
</dbReference>
<evidence type="ECO:0000313" key="2">
    <source>
        <dbReference type="EnsemblMetazoa" id="MESCA006148-PA"/>
    </source>
</evidence>
<sequence>MAKLNITVNDNYVLPIINITKPTDASLNAKTIKADIFSYDYDYKDELDKYPDTQSRHSNLNISSSIYSEMPDESDAMQLPDLPIIEDDDVTVSELPKPMKNSRITMTKKPQKTSSGKS</sequence>
<dbReference type="HOGENOM" id="CLU_2075828_0_0_1"/>
<dbReference type="AlphaFoldDB" id="T1GR72"/>
<dbReference type="Proteomes" id="UP000015102">
    <property type="component" value="Unassembled WGS sequence"/>
</dbReference>
<evidence type="ECO:0000313" key="3">
    <source>
        <dbReference type="Proteomes" id="UP000015102"/>
    </source>
</evidence>
<reference evidence="2" key="2">
    <citation type="submission" date="2015-06" db="UniProtKB">
        <authorList>
            <consortium name="EnsemblMetazoa"/>
        </authorList>
    </citation>
    <scope>IDENTIFICATION</scope>
</reference>
<accession>T1GR72</accession>
<feature type="region of interest" description="Disordered" evidence="1">
    <location>
        <begin position="94"/>
        <end position="118"/>
    </location>
</feature>
<evidence type="ECO:0000256" key="1">
    <source>
        <dbReference type="SAM" id="MobiDB-lite"/>
    </source>
</evidence>
<organism evidence="2 3">
    <name type="scientific">Megaselia scalaris</name>
    <name type="common">Humpbacked fly</name>
    <name type="synonym">Phora scalaris</name>
    <dbReference type="NCBI Taxonomy" id="36166"/>
    <lineage>
        <taxon>Eukaryota</taxon>
        <taxon>Metazoa</taxon>
        <taxon>Ecdysozoa</taxon>
        <taxon>Arthropoda</taxon>
        <taxon>Hexapoda</taxon>
        <taxon>Insecta</taxon>
        <taxon>Pterygota</taxon>
        <taxon>Neoptera</taxon>
        <taxon>Endopterygota</taxon>
        <taxon>Diptera</taxon>
        <taxon>Brachycera</taxon>
        <taxon>Muscomorpha</taxon>
        <taxon>Platypezoidea</taxon>
        <taxon>Phoridae</taxon>
        <taxon>Megaseliini</taxon>
        <taxon>Megaselia</taxon>
    </lineage>
</organism>
<proteinExistence type="predicted"/>